<feature type="compositionally biased region" description="Low complexity" evidence="10">
    <location>
        <begin position="579"/>
        <end position="589"/>
    </location>
</feature>
<feature type="coiled-coil region" evidence="9">
    <location>
        <begin position="484"/>
        <end position="511"/>
    </location>
</feature>
<dbReference type="InterPro" id="IPR018181">
    <property type="entry name" value="Heat_shock_70_CS"/>
</dbReference>
<evidence type="ECO:0000256" key="4">
    <source>
        <dbReference type="ARBA" id="ARBA00022840"/>
    </source>
</evidence>
<dbReference type="HAMAP" id="MF_00332">
    <property type="entry name" value="DnaK"/>
    <property type="match status" value="1"/>
</dbReference>
<dbReference type="Gene3D" id="1.20.1270.10">
    <property type="match status" value="1"/>
</dbReference>
<keyword evidence="2 7" id="KW-0597">Phosphoprotein</keyword>
<dbReference type="Gene3D" id="3.30.420.40">
    <property type="match status" value="3"/>
</dbReference>
<reference evidence="11 12" key="1">
    <citation type="submission" date="2023-07" db="EMBL/GenBank/DDBJ databases">
        <title>Sequencing the genomes of 1000 actinobacteria strains.</title>
        <authorList>
            <person name="Klenk H.-P."/>
        </authorList>
    </citation>
    <scope>NUCLEOTIDE SEQUENCE [LARGE SCALE GENOMIC DNA]</scope>
    <source>
        <strain evidence="11 12">DSM 43749</strain>
    </source>
</reference>
<comment type="similarity">
    <text evidence="1 7 8">Belongs to the heat shock protein 70 family.</text>
</comment>
<keyword evidence="9" id="KW-0175">Coiled coil</keyword>
<dbReference type="CDD" id="cd10234">
    <property type="entry name" value="ASKHA_NBD_HSP70_DnaK-like"/>
    <property type="match status" value="1"/>
</dbReference>
<feature type="modified residue" description="Phosphothreonine; by autocatalysis" evidence="7">
    <location>
        <position position="176"/>
    </location>
</feature>
<dbReference type="Gene3D" id="2.60.34.10">
    <property type="entry name" value="Substrate Binding Domain Of DNAk, Chain A, domain 1"/>
    <property type="match status" value="1"/>
</dbReference>
<dbReference type="InterPro" id="IPR012725">
    <property type="entry name" value="Chaperone_DnaK"/>
</dbReference>
<dbReference type="InterPro" id="IPR013126">
    <property type="entry name" value="Hsp_70_fam"/>
</dbReference>
<evidence type="ECO:0000313" key="11">
    <source>
        <dbReference type="EMBL" id="MDR6597216.1"/>
    </source>
</evidence>
<evidence type="ECO:0000256" key="7">
    <source>
        <dbReference type="HAMAP-Rule" id="MF_00332"/>
    </source>
</evidence>
<comment type="function">
    <text evidence="7">Acts as a chaperone.</text>
</comment>
<feature type="compositionally biased region" description="Acidic residues" evidence="10">
    <location>
        <begin position="605"/>
        <end position="617"/>
    </location>
</feature>
<dbReference type="NCBIfam" id="TIGR02350">
    <property type="entry name" value="prok_dnaK"/>
    <property type="match status" value="1"/>
</dbReference>
<dbReference type="SUPFAM" id="SSF100920">
    <property type="entry name" value="Heat shock protein 70kD (HSP70), peptide-binding domain"/>
    <property type="match status" value="1"/>
</dbReference>
<keyword evidence="4 7" id="KW-0067">ATP-binding</keyword>
<dbReference type="RefSeq" id="WP_310310251.1">
    <property type="nucleotide sequence ID" value="NZ_BAAAXB010000001.1"/>
</dbReference>
<keyword evidence="3 7" id="KW-0547">Nucleotide-binding</keyword>
<dbReference type="Gene3D" id="3.90.640.10">
    <property type="entry name" value="Actin, Chain A, domain 4"/>
    <property type="match status" value="1"/>
</dbReference>
<evidence type="ECO:0000256" key="6">
    <source>
        <dbReference type="ARBA" id="ARBA00023186"/>
    </source>
</evidence>
<dbReference type="NCBIfam" id="NF001413">
    <property type="entry name" value="PRK00290.1"/>
    <property type="match status" value="1"/>
</dbReference>
<dbReference type="InterPro" id="IPR029048">
    <property type="entry name" value="HSP70_C_sf"/>
</dbReference>
<evidence type="ECO:0000313" key="12">
    <source>
        <dbReference type="Proteomes" id="UP001268819"/>
    </source>
</evidence>
<proteinExistence type="evidence at transcript level"/>
<evidence type="ECO:0000256" key="2">
    <source>
        <dbReference type="ARBA" id="ARBA00022553"/>
    </source>
</evidence>
<dbReference type="SUPFAM" id="SSF53067">
    <property type="entry name" value="Actin-like ATPase domain"/>
    <property type="match status" value="2"/>
</dbReference>
<dbReference type="SUPFAM" id="SSF100934">
    <property type="entry name" value="Heat shock protein 70kD (HSP70), C-terminal subdomain"/>
    <property type="match status" value="1"/>
</dbReference>
<dbReference type="PRINTS" id="PR00301">
    <property type="entry name" value="HEATSHOCK70"/>
</dbReference>
<evidence type="ECO:0000256" key="5">
    <source>
        <dbReference type="ARBA" id="ARBA00023016"/>
    </source>
</evidence>
<dbReference type="Proteomes" id="UP001268819">
    <property type="component" value="Unassembled WGS sequence"/>
</dbReference>
<sequence length="617" mass="66280">MARAVGIDLGTTNSVVAVLEGGEPTVIANSEGSRTTPSIVAFAKNGEVLTGQPAKNQAVTNVDRTIRSVKRHIGTDWKTSDVDGKQYTPQEISARVLMKLKRDAEAYLGEEITDAVITVPAYFEDSQRQATKEAGQIAGLNVLRIVNEPTSAALAYGLDKGEKEQTILVFDLGGGTFDVSLLELGDGVVEVRATSGDNHLGGDDWDQRIVDWLVDRFKQSNGIDLTKDKMALQRIREAAEKAKIELSSSNNASINLPYITVDSDKNPLFMDETLSRAEFQRITNDLLERTRAPFNNVIKDAGISVGDIDHVVLVGGSTRMPAVAELVKELTGGREPNKGVNPDEVVAVGAALQAGVLKGEVKDVLLLDVTPLSLGIETKGGVMTKLIERNTTIPTKRSEIFTTADDNQPSVQIQVFQGERDFAADNKKLGMFELTGLPPAPRGVPQIEVTFDIDANGIVHVSAKDMGTGKEQRMTITGGSALPKDDIEQMIKDAEAHAEEDKRRREEAEVRNQAETLVYQTEKVLKENEDKIPAEVKDKVSAAIAETTEALKGEDIAKVRTAVEKLATESQAIGQSLYANSAPTGDAAGAAGGQSAGDAPKADDVVDAEIVDEDEKK</sequence>
<keyword evidence="12" id="KW-1185">Reference proteome</keyword>
<evidence type="ECO:0000256" key="1">
    <source>
        <dbReference type="ARBA" id="ARBA00007381"/>
    </source>
</evidence>
<dbReference type="PROSITE" id="PS00329">
    <property type="entry name" value="HSP70_2"/>
    <property type="match status" value="1"/>
</dbReference>
<evidence type="ECO:0000256" key="3">
    <source>
        <dbReference type="ARBA" id="ARBA00022741"/>
    </source>
</evidence>
<dbReference type="PANTHER" id="PTHR19375">
    <property type="entry name" value="HEAT SHOCK PROTEIN 70KDA"/>
    <property type="match status" value="1"/>
</dbReference>
<organism evidence="11 12">
    <name type="scientific">Saccharothrix longispora</name>
    <dbReference type="NCBI Taxonomy" id="33920"/>
    <lineage>
        <taxon>Bacteria</taxon>
        <taxon>Bacillati</taxon>
        <taxon>Actinomycetota</taxon>
        <taxon>Actinomycetes</taxon>
        <taxon>Pseudonocardiales</taxon>
        <taxon>Pseudonocardiaceae</taxon>
        <taxon>Saccharothrix</taxon>
    </lineage>
</organism>
<keyword evidence="6 7" id="KW-0143">Chaperone</keyword>
<dbReference type="PROSITE" id="PS01036">
    <property type="entry name" value="HSP70_3"/>
    <property type="match status" value="1"/>
</dbReference>
<evidence type="ECO:0000256" key="10">
    <source>
        <dbReference type="SAM" id="MobiDB-lite"/>
    </source>
</evidence>
<dbReference type="PROSITE" id="PS00297">
    <property type="entry name" value="HSP70_1"/>
    <property type="match status" value="1"/>
</dbReference>
<accession>A0ABU1Q3G5</accession>
<comment type="caution">
    <text evidence="11">The sequence shown here is derived from an EMBL/GenBank/DDBJ whole genome shotgun (WGS) entry which is preliminary data.</text>
</comment>
<evidence type="ECO:0000256" key="9">
    <source>
        <dbReference type="SAM" id="Coils"/>
    </source>
</evidence>
<dbReference type="InterPro" id="IPR029047">
    <property type="entry name" value="HSP70_peptide-bd_sf"/>
</dbReference>
<name>A0ABU1Q3G5_9PSEU</name>
<protein>
    <recommendedName>
        <fullName evidence="7">Chaperone protein DnaK</fullName>
    </recommendedName>
    <alternativeName>
        <fullName evidence="7">HSP70</fullName>
    </alternativeName>
    <alternativeName>
        <fullName evidence="7">Heat shock 70 kDa protein</fullName>
    </alternativeName>
    <alternativeName>
        <fullName evidence="7">Heat shock protein 70</fullName>
    </alternativeName>
</protein>
<comment type="induction">
    <text evidence="7">By stress conditions e.g. heat shock.</text>
</comment>
<dbReference type="InterPro" id="IPR043129">
    <property type="entry name" value="ATPase_NBD"/>
</dbReference>
<dbReference type="Pfam" id="PF00012">
    <property type="entry name" value="HSP70"/>
    <property type="match status" value="1"/>
</dbReference>
<dbReference type="EMBL" id="JAVDSG010000001">
    <property type="protein sequence ID" value="MDR6597216.1"/>
    <property type="molecule type" value="Genomic_DNA"/>
</dbReference>
<feature type="region of interest" description="Disordered" evidence="10">
    <location>
        <begin position="579"/>
        <end position="617"/>
    </location>
</feature>
<gene>
    <name evidence="7" type="primary">dnaK</name>
    <name evidence="11" type="ORF">J2S66_005600</name>
</gene>
<evidence type="ECO:0000256" key="8">
    <source>
        <dbReference type="RuleBase" id="RU003322"/>
    </source>
</evidence>
<keyword evidence="5 7" id="KW-0346">Stress response</keyword>